<evidence type="ECO:0000313" key="3">
    <source>
        <dbReference type="Proteomes" id="UP001317085"/>
    </source>
</evidence>
<dbReference type="InterPro" id="IPR046673">
    <property type="entry name" value="ToxA_N"/>
</dbReference>
<organism evidence="2 3">
    <name type="scientific">Pseudomonas emilianonis</name>
    <dbReference type="NCBI Taxonomy" id="2915812"/>
    <lineage>
        <taxon>Bacteria</taxon>
        <taxon>Pseudomonadati</taxon>
        <taxon>Pseudomonadota</taxon>
        <taxon>Gammaproteobacteria</taxon>
        <taxon>Pseudomonadales</taxon>
        <taxon>Pseudomonadaceae</taxon>
        <taxon>Pseudomonas</taxon>
    </lineage>
</organism>
<name>A0ABT0EHR0_9PSED</name>
<evidence type="ECO:0000259" key="1">
    <source>
        <dbReference type="Pfam" id="PF20178"/>
    </source>
</evidence>
<keyword evidence="3" id="KW-1185">Reference proteome</keyword>
<reference evidence="2 3" key="1">
    <citation type="submission" date="2022-02" db="EMBL/GenBank/DDBJ databases">
        <title>Comparative genomics of the first Antarctic Pseudomonas spp. capable of biotransforming 2,4,6-Trinitrotoluene.</title>
        <authorList>
            <person name="Cabrera M.A."/>
            <person name="Marquez S.L."/>
            <person name="Perez-Donoso J.M."/>
        </authorList>
    </citation>
    <scope>NUCLEOTIDE SEQUENCE [LARGE SCALE GENOMIC DNA]</scope>
    <source>
        <strain evidence="2 3">TNT11</strain>
    </source>
</reference>
<dbReference type="Pfam" id="PF20178">
    <property type="entry name" value="ToxA_N"/>
    <property type="match status" value="2"/>
</dbReference>
<sequence length="687" mass="76961">MRRCDIFGHRLAMQGCTKGNHTLQTTKKPVTGAGFKPKIANTLEARRHIPTAHQATDLEHQGTFPAPTANQKIHRERGLPTVIYCRPVMITPTTPSPIISQPILSPDNIKPPISFADSGIYSAEWDKYNQPAPRPQPSSDQERFETWKLQNAGKSSQWKLDNLPDYAPTSYAEEIRRFHGHPDGAPASDYRDSFVRNPGLENHITDTSPLVRGPRHLVAAHVKYQIKQQFGLDVDPDKTYLTTIAYDHTSYKRPHKGYIIRKISLTDAAMRNIQGEELPSGMPLFRYSTYKNGKPSFDIQENSRHSKDQPSINGVFDAPDGERISTHYTGIYTEPGSSSPNTYSAENQVPLSPDDFMKMTWDHAYKKPYDTYIDQYWDTNRKAYPTRIKVNFLQAASQQYHHHSLSKEDLRLAERAAGMPHGKSFAQLTPDDLNKPYRPDPDLEIKFLSYSGAQSSDVFYVRDKKTQRTLLFMPGNDPQIIQSDSPKEMNKWLGAHIADPNNENSFLSHFLMDDAPSTLFYGGIQKRLQIHQNLAKEQGADAYYERLHAWEEGGMFAGKTVDDPFKETQKRTESATRSDAYYQFVLNSDHTKNTVIRALGYLSLGTTVLAPLGFAFPPVGYLLTAFSLGAGLGRVGIGIDDTANNRPGGPDRILDGAWRTVTPIATSALGNAAAPFSNAVKTFALKP</sequence>
<dbReference type="RefSeq" id="WP_247401644.1">
    <property type="nucleotide sequence ID" value="NZ_JAKNRV010000106.1"/>
</dbReference>
<feature type="domain" description="Dermonecrotic toxin N-terminal" evidence="1">
    <location>
        <begin position="213"/>
        <end position="278"/>
    </location>
</feature>
<evidence type="ECO:0000313" key="2">
    <source>
        <dbReference type="EMBL" id="MCK1785273.1"/>
    </source>
</evidence>
<protein>
    <recommendedName>
        <fullName evidence="1">Dermonecrotic toxin N-terminal domain-containing protein</fullName>
    </recommendedName>
</protein>
<dbReference type="EMBL" id="JAKNRV010000106">
    <property type="protein sequence ID" value="MCK1785273.1"/>
    <property type="molecule type" value="Genomic_DNA"/>
</dbReference>
<proteinExistence type="predicted"/>
<accession>A0ABT0EHR0</accession>
<comment type="caution">
    <text evidence="2">The sequence shown here is derived from an EMBL/GenBank/DDBJ whole genome shotgun (WGS) entry which is preliminary data.</text>
</comment>
<feature type="domain" description="Dermonecrotic toxin N-terminal" evidence="1">
    <location>
        <begin position="326"/>
        <end position="511"/>
    </location>
</feature>
<gene>
    <name evidence="2" type="ORF">L9Z73_13220</name>
</gene>
<dbReference type="Proteomes" id="UP001317085">
    <property type="component" value="Unassembled WGS sequence"/>
</dbReference>